<dbReference type="EMBL" id="BQXS01001284">
    <property type="protein sequence ID" value="GKT30416.1"/>
    <property type="molecule type" value="Genomic_DNA"/>
</dbReference>
<comment type="pathway">
    <text evidence="1">Amino-acid degradation; L-proline degradation into L-glutamate; L-glutamate from L-proline: step 2/2.</text>
</comment>
<dbReference type="Pfam" id="PF00171">
    <property type="entry name" value="Aldedh"/>
    <property type="match status" value="1"/>
</dbReference>
<evidence type="ECO:0000313" key="10">
    <source>
        <dbReference type="Proteomes" id="UP001057375"/>
    </source>
</evidence>
<evidence type="ECO:0000256" key="4">
    <source>
        <dbReference type="ARBA" id="ARBA00023027"/>
    </source>
</evidence>
<evidence type="ECO:0000313" key="9">
    <source>
        <dbReference type="EMBL" id="GKT30416.1"/>
    </source>
</evidence>
<keyword evidence="10" id="KW-1185">Reference proteome</keyword>
<feature type="non-terminal residue" evidence="9">
    <location>
        <position position="1"/>
    </location>
</feature>
<dbReference type="PROSITE" id="PS00687">
    <property type="entry name" value="ALDEHYDE_DEHYDR_GLU"/>
    <property type="match status" value="1"/>
</dbReference>
<keyword evidence="3 7" id="KW-0560">Oxidoreductase</keyword>
<proteinExistence type="inferred from homology"/>
<evidence type="ECO:0000256" key="6">
    <source>
        <dbReference type="PROSITE-ProRule" id="PRU10007"/>
    </source>
</evidence>
<dbReference type="InterPro" id="IPR016161">
    <property type="entry name" value="Ald_DH/histidinol_DH"/>
</dbReference>
<dbReference type="SUPFAM" id="SSF53720">
    <property type="entry name" value="ALDH-like"/>
    <property type="match status" value="1"/>
</dbReference>
<dbReference type="EC" id="1.2.1.88" evidence="2"/>
<dbReference type="InterPro" id="IPR016163">
    <property type="entry name" value="Ald_DH_C"/>
</dbReference>
<evidence type="ECO:0000259" key="8">
    <source>
        <dbReference type="Pfam" id="PF00171"/>
    </source>
</evidence>
<dbReference type="Gene3D" id="3.40.309.10">
    <property type="entry name" value="Aldehyde Dehydrogenase, Chain A, domain 2"/>
    <property type="match status" value="1"/>
</dbReference>
<comment type="catalytic activity">
    <reaction evidence="5">
        <text>L-glutamate 5-semialdehyde + NAD(+) + H2O = L-glutamate + NADH + 2 H(+)</text>
        <dbReference type="Rhea" id="RHEA:30235"/>
        <dbReference type="ChEBI" id="CHEBI:15377"/>
        <dbReference type="ChEBI" id="CHEBI:15378"/>
        <dbReference type="ChEBI" id="CHEBI:29985"/>
        <dbReference type="ChEBI" id="CHEBI:57540"/>
        <dbReference type="ChEBI" id="CHEBI:57945"/>
        <dbReference type="ChEBI" id="CHEBI:58066"/>
        <dbReference type="EC" id="1.2.1.88"/>
    </reaction>
</comment>
<comment type="caution">
    <text evidence="9">The sequence shown here is derived from an EMBL/GenBank/DDBJ whole genome shotgun (WGS) entry which is preliminary data.</text>
</comment>
<evidence type="ECO:0000256" key="5">
    <source>
        <dbReference type="ARBA" id="ARBA00048142"/>
    </source>
</evidence>
<evidence type="ECO:0000256" key="2">
    <source>
        <dbReference type="ARBA" id="ARBA00012884"/>
    </source>
</evidence>
<accession>A0ABQ5KCY9</accession>
<evidence type="ECO:0000256" key="3">
    <source>
        <dbReference type="ARBA" id="ARBA00023002"/>
    </source>
</evidence>
<reference evidence="9" key="1">
    <citation type="submission" date="2022-03" db="EMBL/GenBank/DDBJ databases">
        <title>Draft genome sequence of Aduncisulcus paluster, a free-living microaerophilic Fornicata.</title>
        <authorList>
            <person name="Yuyama I."/>
            <person name="Kume K."/>
            <person name="Tamura T."/>
            <person name="Inagaki Y."/>
            <person name="Hashimoto T."/>
        </authorList>
    </citation>
    <scope>NUCLEOTIDE SEQUENCE</scope>
    <source>
        <strain evidence="9">NY0171</strain>
    </source>
</reference>
<protein>
    <recommendedName>
        <fullName evidence="2">L-glutamate gamma-semialdehyde dehydrogenase</fullName>
        <ecNumber evidence="2">1.2.1.88</ecNumber>
    </recommendedName>
</protein>
<dbReference type="InterPro" id="IPR016162">
    <property type="entry name" value="Ald_DH_N"/>
</dbReference>
<dbReference type="InterPro" id="IPR029510">
    <property type="entry name" value="Ald_DH_CS_GLU"/>
</dbReference>
<dbReference type="InterPro" id="IPR016160">
    <property type="entry name" value="Ald_DH_CS_CYS"/>
</dbReference>
<name>A0ABQ5KCY9_9EUKA</name>
<dbReference type="Gene3D" id="3.40.605.10">
    <property type="entry name" value="Aldehyde Dehydrogenase, Chain A, domain 1"/>
    <property type="match status" value="1"/>
</dbReference>
<sequence>PWNFPVAIALGGIAAVLAAGNTVIIKPASVAALTAYELCKCFWDAGISKSILQFTPCPGALAGEHLISNKDVDFVILTGGEDTAISMLNSRPNLFLTAETGGKDATIVTNMSDREQAVKNVCQSAFGNSGQKCSATSLLVLEEEVYNDVNFKKALVDAASSMNVGSVWNFKNRIGTLANSVFGNLKKAIEQLEGNEEWALKPSFAENNEYMLKPAIKWGVEEGNFIHKNELFGPVLAVMKAKNLELAVDIVNSTGYGLTSGIESLDEREVSYWKENLKAGNLYVNRGTTGAIVLRQPFGGMGKSAIGAGRKVGIHNYITQFVDFK</sequence>
<dbReference type="PROSITE" id="PS00070">
    <property type="entry name" value="ALDEHYDE_DEHYDR_CYS"/>
    <property type="match status" value="1"/>
</dbReference>
<gene>
    <name evidence="9" type="ORF">ADUPG1_001508</name>
</gene>
<organism evidence="9 10">
    <name type="scientific">Aduncisulcus paluster</name>
    <dbReference type="NCBI Taxonomy" id="2918883"/>
    <lineage>
        <taxon>Eukaryota</taxon>
        <taxon>Metamonada</taxon>
        <taxon>Carpediemonas-like organisms</taxon>
        <taxon>Aduncisulcus</taxon>
    </lineage>
</organism>
<dbReference type="PANTHER" id="PTHR42862">
    <property type="entry name" value="DELTA-1-PYRROLINE-5-CARBOXYLATE DEHYDROGENASE 1, ISOFORM A-RELATED"/>
    <property type="match status" value="1"/>
</dbReference>
<feature type="active site" evidence="6">
    <location>
        <position position="99"/>
    </location>
</feature>
<dbReference type="Proteomes" id="UP001057375">
    <property type="component" value="Unassembled WGS sequence"/>
</dbReference>
<comment type="similarity">
    <text evidence="7">Belongs to the aldehyde dehydrogenase family.</text>
</comment>
<feature type="non-terminal residue" evidence="9">
    <location>
        <position position="325"/>
    </location>
</feature>
<keyword evidence="4" id="KW-0520">NAD</keyword>
<dbReference type="InterPro" id="IPR015590">
    <property type="entry name" value="Aldehyde_DH_dom"/>
</dbReference>
<feature type="domain" description="Aldehyde dehydrogenase" evidence="8">
    <location>
        <begin position="1"/>
        <end position="323"/>
    </location>
</feature>
<evidence type="ECO:0000256" key="1">
    <source>
        <dbReference type="ARBA" id="ARBA00004786"/>
    </source>
</evidence>
<evidence type="ECO:0000256" key="7">
    <source>
        <dbReference type="RuleBase" id="RU003345"/>
    </source>
</evidence>
<dbReference type="PANTHER" id="PTHR42862:SF1">
    <property type="entry name" value="DELTA-1-PYRROLINE-5-CARBOXYLATE DEHYDROGENASE 2, ISOFORM A-RELATED"/>
    <property type="match status" value="1"/>
</dbReference>
<dbReference type="InterPro" id="IPR050485">
    <property type="entry name" value="Proline_metab_enzyme"/>
</dbReference>